<accession>A0A0D8J611</accession>
<dbReference type="Gene3D" id="3.90.79.10">
    <property type="entry name" value="Nucleoside Triphosphate Pyrophosphohydrolase"/>
    <property type="match status" value="1"/>
</dbReference>
<organism evidence="2 3">
    <name type="scientific">Draconibacterium sediminis</name>
    <dbReference type="NCBI Taxonomy" id="1544798"/>
    <lineage>
        <taxon>Bacteria</taxon>
        <taxon>Pseudomonadati</taxon>
        <taxon>Bacteroidota</taxon>
        <taxon>Bacteroidia</taxon>
        <taxon>Marinilabiliales</taxon>
        <taxon>Prolixibacteraceae</taxon>
        <taxon>Draconibacterium</taxon>
    </lineage>
</organism>
<feature type="domain" description="Nudix hydrolase" evidence="1">
    <location>
        <begin position="66"/>
        <end position="195"/>
    </location>
</feature>
<proteinExistence type="predicted"/>
<comment type="caution">
    <text evidence="2">The sequence shown here is derived from an EMBL/GenBank/DDBJ whole genome shotgun (WGS) entry which is preliminary data.</text>
</comment>
<dbReference type="EMBL" id="JRHC01000007">
    <property type="protein sequence ID" value="KJF41966.1"/>
    <property type="molecule type" value="Genomic_DNA"/>
</dbReference>
<reference evidence="2 3" key="1">
    <citation type="submission" date="2014-09" db="EMBL/GenBank/DDBJ databases">
        <title>Draft Genome Sequence of Draconibacterium sp. JN14CK-3.</title>
        <authorList>
            <person name="Dong C."/>
            <person name="Lai Q."/>
            <person name="Shao Z."/>
        </authorList>
    </citation>
    <scope>NUCLEOTIDE SEQUENCE [LARGE SCALE GENOMIC DNA]</scope>
    <source>
        <strain evidence="2 3">JN14CK-3</strain>
    </source>
</reference>
<dbReference type="SUPFAM" id="SSF55811">
    <property type="entry name" value="Nudix"/>
    <property type="match status" value="1"/>
</dbReference>
<evidence type="ECO:0000313" key="3">
    <source>
        <dbReference type="Proteomes" id="UP000032544"/>
    </source>
</evidence>
<dbReference type="PANTHER" id="PTHR43736">
    <property type="entry name" value="ADP-RIBOSE PYROPHOSPHATASE"/>
    <property type="match status" value="1"/>
</dbReference>
<keyword evidence="3" id="KW-1185">Reference proteome</keyword>
<dbReference type="PROSITE" id="PS51462">
    <property type="entry name" value="NUDIX"/>
    <property type="match status" value="1"/>
</dbReference>
<dbReference type="OrthoDB" id="9804442at2"/>
<dbReference type="AlphaFoldDB" id="A0A0D8J611"/>
<dbReference type="Pfam" id="PF12535">
    <property type="entry name" value="Nudix_N"/>
    <property type="match status" value="1"/>
</dbReference>
<protein>
    <recommendedName>
        <fullName evidence="1">Nudix hydrolase domain-containing protein</fullName>
    </recommendedName>
</protein>
<dbReference type="InterPro" id="IPR000086">
    <property type="entry name" value="NUDIX_hydrolase_dom"/>
</dbReference>
<dbReference type="Pfam" id="PF00293">
    <property type="entry name" value="NUDIX"/>
    <property type="match status" value="1"/>
</dbReference>
<dbReference type="InterPro" id="IPR015797">
    <property type="entry name" value="NUDIX_hydrolase-like_dom_sf"/>
</dbReference>
<dbReference type="Proteomes" id="UP000032544">
    <property type="component" value="Unassembled WGS sequence"/>
</dbReference>
<dbReference type="InterPro" id="IPR059176">
    <property type="entry name" value="UDP-X_N"/>
</dbReference>
<dbReference type="STRING" id="1544798.LH29_22015"/>
<gene>
    <name evidence="2" type="ORF">LH29_22015</name>
</gene>
<sequence length="206" mass="23973">MSKYYFEKIKRLHALAEIGLEYNTIPYDIERYQEIRDICLEMLEKITRTPVADIIPVIEERNGYRTPKVDVRAVVFNENDEILLVQEKADKLWALPGGWTDIAYSPGEVAEKECMEEAGIKVKATRLLSIMDKQKQGMPPAFEYVYKIFLLCKKENDTISIGSETCDVGWFNENELPPLSLPRNNEAQIKMMFEYKRGVRTDPYFD</sequence>
<dbReference type="RefSeq" id="WP_045033296.1">
    <property type="nucleotide sequence ID" value="NZ_JRHC01000007.1"/>
</dbReference>
<dbReference type="PANTHER" id="PTHR43736:SF1">
    <property type="entry name" value="DIHYDRONEOPTERIN TRIPHOSPHATE DIPHOSPHATASE"/>
    <property type="match status" value="1"/>
</dbReference>
<dbReference type="Gene3D" id="6.10.250.1120">
    <property type="match status" value="1"/>
</dbReference>
<evidence type="ECO:0000313" key="2">
    <source>
        <dbReference type="EMBL" id="KJF41966.1"/>
    </source>
</evidence>
<name>A0A0D8J611_9BACT</name>
<evidence type="ECO:0000259" key="1">
    <source>
        <dbReference type="PROSITE" id="PS51462"/>
    </source>
</evidence>